<feature type="transmembrane region" description="Helical" evidence="6">
    <location>
        <begin position="25"/>
        <end position="47"/>
    </location>
</feature>
<keyword evidence="3 6" id="KW-0812">Transmembrane</keyword>
<reference evidence="7" key="1">
    <citation type="submission" date="2020-10" db="EMBL/GenBank/DDBJ databases">
        <authorList>
            <person name="Abbas A."/>
            <person name="Razzaq R."/>
            <person name="Waqas M."/>
            <person name="Abbas N."/>
            <person name="Nielsen T.K."/>
            <person name="Hansen L.H."/>
            <person name="Hussain S."/>
            <person name="Shahid M."/>
        </authorList>
    </citation>
    <scope>NUCLEOTIDE SEQUENCE</scope>
    <source>
        <strain evidence="7">S14</strain>
    </source>
</reference>
<evidence type="ECO:0000313" key="8">
    <source>
        <dbReference type="Proteomes" id="UP001181622"/>
    </source>
</evidence>
<keyword evidence="2" id="KW-1003">Cell membrane</keyword>
<evidence type="ECO:0000256" key="2">
    <source>
        <dbReference type="ARBA" id="ARBA00022475"/>
    </source>
</evidence>
<name>A0ABU1DBM7_9HYPH</name>
<feature type="transmembrane region" description="Helical" evidence="6">
    <location>
        <begin position="59"/>
        <end position="82"/>
    </location>
</feature>
<sequence>MIKGLAALLLFQLFGESIVFLTGLAVPGPVVGLMLLFAAMLTSARLGRSSWKPVEDASGALLANLGLLFVPAGVGVVALGRFVEGQTLAIGFVLVLSAVLTLGATMLAFVGARRLLGGGDPE</sequence>
<comment type="subcellular location">
    <subcellularLocation>
        <location evidence="1">Cell membrane</location>
        <topology evidence="1">Multi-pass membrane protein</topology>
    </subcellularLocation>
</comment>
<comment type="caution">
    <text evidence="7">The sequence shown here is derived from an EMBL/GenBank/DDBJ whole genome shotgun (WGS) entry which is preliminary data.</text>
</comment>
<dbReference type="PANTHER" id="PTHR33931">
    <property type="entry name" value="HOLIN-LIKE PROTEIN CIDA-RELATED"/>
    <property type="match status" value="1"/>
</dbReference>
<dbReference type="RefSeq" id="WP_309388581.1">
    <property type="nucleotide sequence ID" value="NZ_JADBEO010000004.1"/>
</dbReference>
<evidence type="ECO:0000256" key="6">
    <source>
        <dbReference type="SAM" id="Phobius"/>
    </source>
</evidence>
<evidence type="ECO:0000256" key="5">
    <source>
        <dbReference type="ARBA" id="ARBA00023136"/>
    </source>
</evidence>
<gene>
    <name evidence="7" type="ORF">IHQ68_02625</name>
</gene>
<dbReference type="EMBL" id="JADBEO010000004">
    <property type="protein sequence ID" value="MDR4305517.1"/>
    <property type="molecule type" value="Genomic_DNA"/>
</dbReference>
<dbReference type="PANTHER" id="PTHR33931:SF2">
    <property type="entry name" value="HOLIN-LIKE PROTEIN CIDA"/>
    <property type="match status" value="1"/>
</dbReference>
<accession>A0ABU1DBM7</accession>
<feature type="transmembrane region" description="Helical" evidence="6">
    <location>
        <begin position="88"/>
        <end position="110"/>
    </location>
</feature>
<evidence type="ECO:0000313" key="7">
    <source>
        <dbReference type="EMBL" id="MDR4305517.1"/>
    </source>
</evidence>
<evidence type="ECO:0000256" key="3">
    <source>
        <dbReference type="ARBA" id="ARBA00022692"/>
    </source>
</evidence>
<protein>
    <submittedName>
        <fullName evidence="7">CidA/LrgA family protein</fullName>
    </submittedName>
</protein>
<keyword evidence="4 6" id="KW-1133">Transmembrane helix</keyword>
<keyword evidence="8" id="KW-1185">Reference proteome</keyword>
<keyword evidence="5 6" id="KW-0472">Membrane</keyword>
<organism evidence="7 8">
    <name type="scientific">Chelatococcus sambhunathii</name>
    <dbReference type="NCBI Taxonomy" id="363953"/>
    <lineage>
        <taxon>Bacteria</taxon>
        <taxon>Pseudomonadati</taxon>
        <taxon>Pseudomonadota</taxon>
        <taxon>Alphaproteobacteria</taxon>
        <taxon>Hyphomicrobiales</taxon>
        <taxon>Chelatococcaceae</taxon>
        <taxon>Chelatococcus</taxon>
    </lineage>
</organism>
<dbReference type="Proteomes" id="UP001181622">
    <property type="component" value="Unassembled WGS sequence"/>
</dbReference>
<evidence type="ECO:0000256" key="1">
    <source>
        <dbReference type="ARBA" id="ARBA00004651"/>
    </source>
</evidence>
<evidence type="ECO:0000256" key="4">
    <source>
        <dbReference type="ARBA" id="ARBA00022989"/>
    </source>
</evidence>
<proteinExistence type="predicted"/>
<dbReference type="Pfam" id="PF03788">
    <property type="entry name" value="LrgA"/>
    <property type="match status" value="1"/>
</dbReference>
<dbReference type="InterPro" id="IPR005538">
    <property type="entry name" value="LrgA/CidA"/>
</dbReference>